<dbReference type="PROSITE" id="PS51753">
    <property type="entry name" value="HBM"/>
    <property type="match status" value="1"/>
</dbReference>
<proteinExistence type="inferred from homology"/>
<evidence type="ECO:0000313" key="11">
    <source>
        <dbReference type="Proteomes" id="UP000245981"/>
    </source>
</evidence>
<comment type="similarity">
    <text evidence="4">Belongs to the methyl-accepting chemotaxis (MCP) protein family.</text>
</comment>
<dbReference type="PROSITE" id="PS50111">
    <property type="entry name" value="CHEMOTAXIS_TRANSDUC_2"/>
    <property type="match status" value="1"/>
</dbReference>
<keyword evidence="6" id="KW-1133">Transmembrane helix</keyword>
<dbReference type="Gene3D" id="6.10.340.10">
    <property type="match status" value="1"/>
</dbReference>
<accession>A0A2V2BH50</accession>
<feature type="domain" description="Methyl-accepting transducer" evidence="7">
    <location>
        <begin position="359"/>
        <end position="588"/>
    </location>
</feature>
<dbReference type="InterPro" id="IPR051310">
    <property type="entry name" value="MCP_chemotaxis"/>
</dbReference>
<dbReference type="GO" id="GO:0007165">
    <property type="term" value="P:signal transduction"/>
    <property type="evidence" value="ECO:0007669"/>
    <property type="project" value="UniProtKB-KW"/>
</dbReference>
<keyword evidence="6" id="KW-0472">Membrane</keyword>
<dbReference type="PANTHER" id="PTHR43531:SF5">
    <property type="entry name" value="METHYL-ACCEPTING CHEMOTAXIS PROTEIN III"/>
    <property type="match status" value="1"/>
</dbReference>
<evidence type="ECO:0000259" key="7">
    <source>
        <dbReference type="PROSITE" id="PS50111"/>
    </source>
</evidence>
<evidence type="ECO:0000256" key="3">
    <source>
        <dbReference type="ARBA" id="ARBA00023224"/>
    </source>
</evidence>
<feature type="domain" description="HAMP" evidence="8">
    <location>
        <begin position="302"/>
        <end position="354"/>
    </location>
</feature>
<feature type="domain" description="HBM" evidence="9">
    <location>
        <begin position="41"/>
        <end position="275"/>
    </location>
</feature>
<keyword evidence="2" id="KW-0145">Chemotaxis</keyword>
<evidence type="ECO:0000256" key="5">
    <source>
        <dbReference type="PROSITE-ProRule" id="PRU00284"/>
    </source>
</evidence>
<dbReference type="SMART" id="SM00304">
    <property type="entry name" value="HAMP"/>
    <property type="match status" value="1"/>
</dbReference>
<dbReference type="InterPro" id="IPR032255">
    <property type="entry name" value="HBM"/>
</dbReference>
<organism evidence="10 11">
    <name type="scientific">Pantoea allii</name>
    <dbReference type="NCBI Taxonomy" id="574096"/>
    <lineage>
        <taxon>Bacteria</taxon>
        <taxon>Pseudomonadati</taxon>
        <taxon>Pseudomonadota</taxon>
        <taxon>Gammaproteobacteria</taxon>
        <taxon>Enterobacterales</taxon>
        <taxon>Erwiniaceae</taxon>
        <taxon>Pantoea</taxon>
    </lineage>
</organism>
<feature type="transmembrane region" description="Helical" evidence="6">
    <location>
        <begin position="278"/>
        <end position="300"/>
    </location>
</feature>
<protein>
    <submittedName>
        <fullName evidence="10">Methyl-accepting chemotaxis protein</fullName>
    </submittedName>
</protein>
<evidence type="ECO:0000256" key="4">
    <source>
        <dbReference type="ARBA" id="ARBA00029447"/>
    </source>
</evidence>
<keyword evidence="3 5" id="KW-0807">Transducer</keyword>
<dbReference type="PANTHER" id="PTHR43531">
    <property type="entry name" value="PROTEIN ICFG"/>
    <property type="match status" value="1"/>
</dbReference>
<dbReference type="EMBL" id="QGHF01000004">
    <property type="protein sequence ID" value="PWK97610.1"/>
    <property type="molecule type" value="Genomic_DNA"/>
</dbReference>
<dbReference type="GO" id="GO:0005886">
    <property type="term" value="C:plasma membrane"/>
    <property type="evidence" value="ECO:0007669"/>
    <property type="project" value="TreeGrafter"/>
</dbReference>
<keyword evidence="6" id="KW-0812">Transmembrane</keyword>
<dbReference type="GO" id="GO:0006935">
    <property type="term" value="P:chemotaxis"/>
    <property type="evidence" value="ECO:0007669"/>
    <property type="project" value="UniProtKB-KW"/>
</dbReference>
<reference evidence="10 11" key="1">
    <citation type="submission" date="2018-05" db="EMBL/GenBank/DDBJ databases">
        <title>Genomic Encyclopedia of Type Strains, Phase IV (KMG-V): Genome sequencing to study the core and pangenomes of soil and plant-associated prokaryotes.</title>
        <authorList>
            <person name="Whitman W."/>
        </authorList>
    </citation>
    <scope>NUCLEOTIDE SEQUENCE [LARGE SCALE GENOMIC DNA]</scope>
    <source>
        <strain evidence="10 11">PNA 200-10</strain>
    </source>
</reference>
<dbReference type="InterPro" id="IPR003660">
    <property type="entry name" value="HAMP_dom"/>
</dbReference>
<comment type="subcellular location">
    <subcellularLocation>
        <location evidence="1">Membrane</location>
    </subcellularLocation>
</comment>
<dbReference type="SMART" id="SM01358">
    <property type="entry name" value="HBM"/>
    <property type="match status" value="1"/>
</dbReference>
<dbReference type="FunFam" id="1.10.287.950:FF:000001">
    <property type="entry name" value="Methyl-accepting chemotaxis sensory transducer"/>
    <property type="match status" value="1"/>
</dbReference>
<dbReference type="RefSeq" id="WP_109717174.1">
    <property type="nucleotide sequence ID" value="NZ_CP193926.1"/>
</dbReference>
<dbReference type="Gene3D" id="1.10.287.950">
    <property type="entry name" value="Methyl-accepting chemotaxis protein"/>
    <property type="match status" value="1"/>
</dbReference>
<dbReference type="CDD" id="cd11386">
    <property type="entry name" value="MCP_signal"/>
    <property type="match status" value="1"/>
</dbReference>
<dbReference type="InterPro" id="IPR004089">
    <property type="entry name" value="MCPsignal_dom"/>
</dbReference>
<dbReference type="Proteomes" id="UP000245981">
    <property type="component" value="Unassembled WGS sequence"/>
</dbReference>
<name>A0A2V2BH50_9GAMM</name>
<evidence type="ECO:0000259" key="9">
    <source>
        <dbReference type="PROSITE" id="PS51753"/>
    </source>
</evidence>
<dbReference type="SMART" id="SM00283">
    <property type="entry name" value="MA"/>
    <property type="match status" value="1"/>
</dbReference>
<evidence type="ECO:0000256" key="2">
    <source>
        <dbReference type="ARBA" id="ARBA00022500"/>
    </source>
</evidence>
<dbReference type="CDD" id="cd06225">
    <property type="entry name" value="HAMP"/>
    <property type="match status" value="1"/>
</dbReference>
<sequence>MALRLENTKIAHKLSLGFGLVLLLVVGSGSISVLRFKNIHDVYEQSNVIYDINIDVFQAKINRLKLLYGDEKAGKVMADYIAHASLLTQDAQQYPWQPEQQTQLQDIASQLSHFQSSITAMTQAMQALAATGKQLDQRNMQSQSTLYEALIKTQVTDASVLFQQLLAISQLRDQLQLLRYDPANAAALDVQLQQQSNAIQSSITALLPQLPPEAQTQLNALWSATLDVKQLSERYAAGFRALNVAESAVKADGDKSSAIIKNILQQMKSQNSSLTNDAINLTLLTVSIAVLLGILIAWLISRQITHPVRRNLMLAERIASGDLSATITPGGRDELGKLAGAMGAMNHRLRTIIQEVRDSVFTVSQAASSINSDNHNLSSRTEQQAAAVVQTAASMEQLTVTVKHNADNARHASQIAAEASLQAEQGGAAVSEVVQTMGDISASSKKIAEITAVINSIAFQTNILALNAAVEAARAGEQGRGFAVVASEVRNLSQRSAQAAKDIERLISESVGQITEGNNRVARAGERMGQVVNAISRVNHIVGEISSASDEQSRGIEQIARAVSELDSTTQQNATLVSASALSATALEDQALRLETLLKQFNLEPGQAIQR</sequence>
<dbReference type="GO" id="GO:0004888">
    <property type="term" value="F:transmembrane signaling receptor activity"/>
    <property type="evidence" value="ECO:0007669"/>
    <property type="project" value="TreeGrafter"/>
</dbReference>
<dbReference type="PROSITE" id="PS50885">
    <property type="entry name" value="HAMP"/>
    <property type="match status" value="1"/>
</dbReference>
<evidence type="ECO:0000259" key="8">
    <source>
        <dbReference type="PROSITE" id="PS50885"/>
    </source>
</evidence>
<comment type="caution">
    <text evidence="10">The sequence shown here is derived from an EMBL/GenBank/DDBJ whole genome shotgun (WGS) entry which is preliminary data.</text>
</comment>
<evidence type="ECO:0000256" key="1">
    <source>
        <dbReference type="ARBA" id="ARBA00004370"/>
    </source>
</evidence>
<dbReference type="Pfam" id="PF00672">
    <property type="entry name" value="HAMP"/>
    <property type="match status" value="1"/>
</dbReference>
<evidence type="ECO:0000256" key="6">
    <source>
        <dbReference type="SAM" id="Phobius"/>
    </source>
</evidence>
<dbReference type="Pfam" id="PF00015">
    <property type="entry name" value="MCPsignal"/>
    <property type="match status" value="1"/>
</dbReference>
<dbReference type="SUPFAM" id="SSF58104">
    <property type="entry name" value="Methyl-accepting chemotaxis protein (MCP) signaling domain"/>
    <property type="match status" value="1"/>
</dbReference>
<gene>
    <name evidence="10" type="ORF">C7431_104299</name>
</gene>
<evidence type="ECO:0000313" key="10">
    <source>
        <dbReference type="EMBL" id="PWK97610.1"/>
    </source>
</evidence>
<dbReference type="AlphaFoldDB" id="A0A2V2BH50"/>
<dbReference type="OrthoDB" id="6167817at2"/>